<dbReference type="PANTHER" id="PTHR40619">
    <property type="entry name" value="FUNGAL STAND N-TERMINAL GOODBYE DOMAIN-CONTAINING PROTEIN"/>
    <property type="match status" value="1"/>
</dbReference>
<feature type="region of interest" description="Disordered" evidence="1">
    <location>
        <begin position="555"/>
        <end position="593"/>
    </location>
</feature>
<accession>A0AA40C353</accession>
<sequence length="593" mass="65118">MAFPNITARTTNFAQKFIRSRGPDIHPAFNVPSHFNPATSSFELNEVHNLREILEEVEKKAPELVDFDFDVKCCTWRDVHAELERAQDAVLASEQRGQKGVRKWWRAVGTYGGVVGPVLSVFPDELSVLHGGLALLLSIARHKETNRYRILRAVENLPNTIEMAQDVARNYPLNADKTESIRLHESINDLQQTLLRALPDLIQKLNPDTIVGKALGPFKGHDIDHILDAISSSSDKVRACAEGIRDSTITDIDRKVSEVLQLQQSMQYAIDAIAGQNGLLQFLTEYCKPPNQQPVTPSASPFPSPNQPTRTLTPSHLLSLVNVHHLRALDEQNHIMRRGSSLDGPSISRAASLIQTPQIQSLLHSPQSGLVLADGHADRAQMGRVSPVSYVCAMMAHAMQRQKNPVLVFFCGQHASSDDVDGLGGPQGLVRSLVSQLVLLLVQNGWMREGQEVPVGMSASVGADGMDWSGRGWEGQQGEEPGVTLGDLCEVLCWLLGLVPTGVSVFCLVDGISYYEREFWREDYAIVMGMFGKAMQDVRLGGFFKVLMTSPTASQGLPEGIPHERVSLRGPRPGVGASERALRSAMRTGEWAG</sequence>
<reference evidence="2" key="1">
    <citation type="submission" date="2023-06" db="EMBL/GenBank/DDBJ databases">
        <title>Genome-scale phylogeny and comparative genomics of the fungal order Sordariales.</title>
        <authorList>
            <consortium name="Lawrence Berkeley National Laboratory"/>
            <person name="Hensen N."/>
            <person name="Bonometti L."/>
            <person name="Westerberg I."/>
            <person name="Brannstrom I.O."/>
            <person name="Guillou S."/>
            <person name="Cros-Aarteil S."/>
            <person name="Calhoun S."/>
            <person name="Haridas S."/>
            <person name="Kuo A."/>
            <person name="Mondo S."/>
            <person name="Pangilinan J."/>
            <person name="Riley R."/>
            <person name="Labutti K."/>
            <person name="Andreopoulos B."/>
            <person name="Lipzen A."/>
            <person name="Chen C."/>
            <person name="Yanf M."/>
            <person name="Daum C."/>
            <person name="Ng V."/>
            <person name="Clum A."/>
            <person name="Steindorff A."/>
            <person name="Ohm R."/>
            <person name="Martin F."/>
            <person name="Silar P."/>
            <person name="Natvig D."/>
            <person name="Lalanne C."/>
            <person name="Gautier V."/>
            <person name="Ament-Velasquez S.L."/>
            <person name="Kruys A."/>
            <person name="Hutchinson M.I."/>
            <person name="Powell A.J."/>
            <person name="Barry K."/>
            <person name="Miller A.N."/>
            <person name="Grigoriev I.V."/>
            <person name="Debuchy R."/>
            <person name="Gladieux P."/>
            <person name="Thoren M.H."/>
            <person name="Johannesson H."/>
        </authorList>
    </citation>
    <scope>NUCLEOTIDE SEQUENCE</scope>
    <source>
        <strain evidence="2">CBS 606.72</strain>
    </source>
</reference>
<keyword evidence="3" id="KW-1185">Reference proteome</keyword>
<evidence type="ECO:0000313" key="3">
    <source>
        <dbReference type="Proteomes" id="UP001175000"/>
    </source>
</evidence>
<dbReference type="PANTHER" id="PTHR40619:SF3">
    <property type="entry name" value="FUNGAL STAND N-TERMINAL GOODBYE DOMAIN-CONTAINING PROTEIN"/>
    <property type="match status" value="1"/>
</dbReference>
<comment type="caution">
    <text evidence="2">The sequence shown here is derived from an EMBL/GenBank/DDBJ whole genome shotgun (WGS) entry which is preliminary data.</text>
</comment>
<evidence type="ECO:0000313" key="2">
    <source>
        <dbReference type="EMBL" id="KAK0622613.1"/>
    </source>
</evidence>
<dbReference type="Proteomes" id="UP001175000">
    <property type="component" value="Unassembled WGS sequence"/>
</dbReference>
<gene>
    <name evidence="2" type="ORF">B0T14DRAFT_150650</name>
</gene>
<dbReference type="AlphaFoldDB" id="A0AA40C353"/>
<proteinExistence type="predicted"/>
<protein>
    <submittedName>
        <fullName evidence="2">Uncharacterized protein</fullName>
    </submittedName>
</protein>
<dbReference type="EMBL" id="JAULSU010000003">
    <property type="protein sequence ID" value="KAK0622613.1"/>
    <property type="molecule type" value="Genomic_DNA"/>
</dbReference>
<organism evidence="2 3">
    <name type="scientific">Immersiella caudata</name>
    <dbReference type="NCBI Taxonomy" id="314043"/>
    <lineage>
        <taxon>Eukaryota</taxon>
        <taxon>Fungi</taxon>
        <taxon>Dikarya</taxon>
        <taxon>Ascomycota</taxon>
        <taxon>Pezizomycotina</taxon>
        <taxon>Sordariomycetes</taxon>
        <taxon>Sordariomycetidae</taxon>
        <taxon>Sordariales</taxon>
        <taxon>Lasiosphaeriaceae</taxon>
        <taxon>Immersiella</taxon>
    </lineage>
</organism>
<name>A0AA40C353_9PEZI</name>
<evidence type="ECO:0000256" key="1">
    <source>
        <dbReference type="SAM" id="MobiDB-lite"/>
    </source>
</evidence>